<evidence type="ECO:0000256" key="1">
    <source>
        <dbReference type="SAM" id="MobiDB-lite"/>
    </source>
</evidence>
<name>A0A6G8QG40_9ACTN</name>
<reference evidence="2 3" key="1">
    <citation type="submission" date="2019-10" db="EMBL/GenBank/DDBJ databases">
        <title>Rubrobacter sp nov SCSIO 52090 isolated from a deep-sea sediment in the South China Sea.</title>
        <authorList>
            <person name="Chen R.W."/>
        </authorList>
    </citation>
    <scope>NUCLEOTIDE SEQUENCE [LARGE SCALE GENOMIC DNA]</scope>
    <source>
        <strain evidence="2 3">SCSIO 52909</strain>
        <plasmid evidence="2 3">unnamed1</plasmid>
    </source>
</reference>
<dbReference type="AlphaFoldDB" id="A0A6G8QG40"/>
<dbReference type="EMBL" id="CP045120">
    <property type="protein sequence ID" value="QIN85486.1"/>
    <property type="molecule type" value="Genomic_DNA"/>
</dbReference>
<evidence type="ECO:0000313" key="2">
    <source>
        <dbReference type="EMBL" id="QIN85486.1"/>
    </source>
</evidence>
<dbReference type="KEGG" id="rub:GBA63_22565"/>
<dbReference type="RefSeq" id="WP_166180837.1">
    <property type="nucleotide sequence ID" value="NZ_CP045120.1"/>
</dbReference>
<dbReference type="Proteomes" id="UP000501452">
    <property type="component" value="Plasmid unnamed1"/>
</dbReference>
<geneLocation type="plasmid" evidence="2 3">
    <name>unnamed1</name>
</geneLocation>
<feature type="compositionally biased region" description="Basic and acidic residues" evidence="1">
    <location>
        <begin position="1"/>
        <end position="13"/>
    </location>
</feature>
<gene>
    <name evidence="2" type="ORF">GBA63_22565</name>
</gene>
<organism evidence="2 3">
    <name type="scientific">Rubrobacter tropicus</name>
    <dbReference type="NCBI Taxonomy" id="2653851"/>
    <lineage>
        <taxon>Bacteria</taxon>
        <taxon>Bacillati</taxon>
        <taxon>Actinomycetota</taxon>
        <taxon>Rubrobacteria</taxon>
        <taxon>Rubrobacterales</taxon>
        <taxon>Rubrobacteraceae</taxon>
        <taxon>Rubrobacter</taxon>
    </lineage>
</organism>
<proteinExistence type="predicted"/>
<keyword evidence="3" id="KW-1185">Reference proteome</keyword>
<feature type="region of interest" description="Disordered" evidence="1">
    <location>
        <begin position="1"/>
        <end position="25"/>
    </location>
</feature>
<feature type="compositionally biased region" description="Basic and acidic residues" evidence="1">
    <location>
        <begin position="129"/>
        <end position="140"/>
    </location>
</feature>
<protein>
    <submittedName>
        <fullName evidence="2">Uncharacterized protein</fullName>
    </submittedName>
</protein>
<sequence length="140" mass="15141">MSRHDAGPAEHRTVKAARRLPRSPVPAYEDREAMVLGPLAVLPEPPDNAARGEPHGWAVLHVSTGRALGPTLPDREAAIEAARLLANEDWAFAHPAYAAAALAEKVRSVVREVLDRDRREEEAGANQPDRAEALRPGRAA</sequence>
<evidence type="ECO:0000313" key="3">
    <source>
        <dbReference type="Proteomes" id="UP000501452"/>
    </source>
</evidence>
<feature type="region of interest" description="Disordered" evidence="1">
    <location>
        <begin position="117"/>
        <end position="140"/>
    </location>
</feature>
<accession>A0A6G8QG40</accession>
<keyword evidence="2" id="KW-0614">Plasmid</keyword>